<dbReference type="AlphaFoldDB" id="A0A2T9XWV5"/>
<dbReference type="Gene3D" id="3.90.79.10">
    <property type="entry name" value="Nucleoside Triphosphate Pyrophosphohydrolase"/>
    <property type="match status" value="1"/>
</dbReference>
<evidence type="ECO:0000256" key="1">
    <source>
        <dbReference type="ARBA" id="ARBA00001946"/>
    </source>
</evidence>
<dbReference type="PANTHER" id="PTHR42904">
    <property type="entry name" value="NUDIX HYDROLASE, NUDC SUBFAMILY"/>
    <property type="match status" value="1"/>
</dbReference>
<evidence type="ECO:0000256" key="6">
    <source>
        <dbReference type="ARBA" id="ARBA00022801"/>
    </source>
</evidence>
<keyword evidence="7" id="KW-0460">Magnesium</keyword>
<dbReference type="GO" id="GO:0005829">
    <property type="term" value="C:cytosol"/>
    <property type="evidence" value="ECO:0007669"/>
    <property type="project" value="TreeGrafter"/>
</dbReference>
<gene>
    <name evidence="11" type="ORF">BB560_007319</name>
</gene>
<comment type="similarity">
    <text evidence="3">Belongs to the Nudix hydrolase family. NudC subfamily.</text>
</comment>
<evidence type="ECO:0000256" key="5">
    <source>
        <dbReference type="ARBA" id="ARBA00022723"/>
    </source>
</evidence>
<feature type="domain" description="Nudix hydrolase" evidence="10">
    <location>
        <begin position="288"/>
        <end position="415"/>
    </location>
</feature>
<accession>A0A2T9XWV5</accession>
<dbReference type="PROSITE" id="PS51462">
    <property type="entry name" value="NUDIX"/>
    <property type="match status" value="1"/>
</dbReference>
<evidence type="ECO:0000313" key="11">
    <source>
        <dbReference type="EMBL" id="PVU84555.1"/>
    </source>
</evidence>
<dbReference type="SUPFAM" id="SSF55811">
    <property type="entry name" value="Nudix"/>
    <property type="match status" value="1"/>
</dbReference>
<keyword evidence="5" id="KW-0479">Metal-binding</keyword>
<comment type="catalytic activity">
    <reaction evidence="9">
        <text>a 5'-end NAD(+)-phospho-ribonucleoside in mRNA + H2O = a 5'-end phospho-adenosine-phospho-ribonucleoside in mRNA + beta-nicotinamide D-ribonucleotide + 2 H(+)</text>
        <dbReference type="Rhea" id="RHEA:60876"/>
        <dbReference type="Rhea" id="RHEA-COMP:15698"/>
        <dbReference type="Rhea" id="RHEA-COMP:15719"/>
        <dbReference type="ChEBI" id="CHEBI:14649"/>
        <dbReference type="ChEBI" id="CHEBI:15377"/>
        <dbReference type="ChEBI" id="CHEBI:15378"/>
        <dbReference type="ChEBI" id="CHEBI:144029"/>
        <dbReference type="ChEBI" id="CHEBI:144051"/>
    </reaction>
    <physiologicalReaction direction="left-to-right" evidence="9">
        <dbReference type="Rhea" id="RHEA:60877"/>
    </physiologicalReaction>
</comment>
<keyword evidence="8" id="KW-0520">NAD</keyword>
<dbReference type="InterPro" id="IPR050241">
    <property type="entry name" value="NAD-cap_RNA_hydrolase_NudC"/>
</dbReference>
<name>A0A2T9XWV5_9FUNG</name>
<dbReference type="Gene3D" id="3.90.79.20">
    <property type="match status" value="1"/>
</dbReference>
<comment type="caution">
    <text evidence="11">The sequence shown here is derived from an EMBL/GenBank/DDBJ whole genome shotgun (WGS) entry which is preliminary data.</text>
</comment>
<dbReference type="GO" id="GO:0019677">
    <property type="term" value="P:NAD+ catabolic process"/>
    <property type="evidence" value="ECO:0007669"/>
    <property type="project" value="TreeGrafter"/>
</dbReference>
<evidence type="ECO:0000256" key="4">
    <source>
        <dbReference type="ARBA" id="ARBA00012381"/>
    </source>
</evidence>
<proteinExistence type="inferred from homology"/>
<sequence length="459" mass="51097">MNISHSIQFFAGGNKAVDRMMEIRKSKTELVNLANSKDARFVVSINGAKKFLFVNRNPLSSSSEKSVDSTQQLMFFSNEKLFNQNLHIPNPYALTSKNGFSSVSFSESTEKKLVEEYKSAVQLPYSTSIILLGKIDPALLNLQEDHLPKHVYVWCIDLGDLDQFGKNILSEYFFIKDVDQDLDAQGTEKLIASQLGGVFLPLRAGSFGLDSPSAHLLAVAAALADWNYRSRFCPSCGHKLWSTQAGYKKVCAHGFEGPGSDQKPSLVFNEGSQLLCSSQLAINNYNFPRTDPVIIVGIIHPKGDRLLLARGTRFPGAMYSCIAGFVDAAESLEDAVKRESMEELGLVINRVEYVTSQPWPFPNNLMIGCFAYTDSDAITIDKSEIADAKWLSFDDIYPLVLRKESDPNFKLSKISNPGDHSTFPVPENIGFDIPPSTAIAYYLIQTWCKRQRQRLSSNL</sequence>
<dbReference type="PANTHER" id="PTHR42904:SF6">
    <property type="entry name" value="NAD-CAPPED RNA HYDROLASE NUDT12"/>
    <property type="match status" value="1"/>
</dbReference>
<evidence type="ECO:0000313" key="12">
    <source>
        <dbReference type="Proteomes" id="UP000245609"/>
    </source>
</evidence>
<dbReference type="GO" id="GO:0006742">
    <property type="term" value="P:NADP+ catabolic process"/>
    <property type="evidence" value="ECO:0007669"/>
    <property type="project" value="TreeGrafter"/>
</dbReference>
<evidence type="ECO:0000256" key="8">
    <source>
        <dbReference type="ARBA" id="ARBA00023027"/>
    </source>
</evidence>
<dbReference type="STRING" id="133381.A0A2T9XWV5"/>
<organism evidence="11 12">
    <name type="scientific">Smittium megazygosporum</name>
    <dbReference type="NCBI Taxonomy" id="133381"/>
    <lineage>
        <taxon>Eukaryota</taxon>
        <taxon>Fungi</taxon>
        <taxon>Fungi incertae sedis</taxon>
        <taxon>Zoopagomycota</taxon>
        <taxon>Kickxellomycotina</taxon>
        <taxon>Harpellomycetes</taxon>
        <taxon>Harpellales</taxon>
        <taxon>Legeriomycetaceae</taxon>
        <taxon>Smittium</taxon>
    </lineage>
</organism>
<comment type="cofactor">
    <cofactor evidence="2">
        <name>Zn(2+)</name>
        <dbReference type="ChEBI" id="CHEBI:29105"/>
    </cofactor>
</comment>
<dbReference type="OrthoDB" id="10249612at2759"/>
<keyword evidence="6" id="KW-0378">Hydrolase</keyword>
<dbReference type="InterPro" id="IPR015797">
    <property type="entry name" value="NUDIX_hydrolase-like_dom_sf"/>
</dbReference>
<evidence type="ECO:0000256" key="2">
    <source>
        <dbReference type="ARBA" id="ARBA00001947"/>
    </source>
</evidence>
<dbReference type="PROSITE" id="PS00893">
    <property type="entry name" value="NUDIX_BOX"/>
    <property type="match status" value="1"/>
</dbReference>
<evidence type="ECO:0000256" key="7">
    <source>
        <dbReference type="ARBA" id="ARBA00022842"/>
    </source>
</evidence>
<evidence type="ECO:0000256" key="9">
    <source>
        <dbReference type="ARBA" id="ARBA00023679"/>
    </source>
</evidence>
<dbReference type="CDD" id="cd03429">
    <property type="entry name" value="NUDIX_NADH_pyrophosphatase_Nudt13"/>
    <property type="match status" value="1"/>
</dbReference>
<dbReference type="GO" id="GO:0005777">
    <property type="term" value="C:peroxisome"/>
    <property type="evidence" value="ECO:0007669"/>
    <property type="project" value="TreeGrafter"/>
</dbReference>
<protein>
    <recommendedName>
        <fullName evidence="4">NAD(+) diphosphatase</fullName>
        <ecNumber evidence="4">3.6.1.22</ecNumber>
    </recommendedName>
</protein>
<dbReference type="Pfam" id="PF00293">
    <property type="entry name" value="NUDIX"/>
    <property type="match status" value="1"/>
</dbReference>
<dbReference type="InterPro" id="IPR049734">
    <property type="entry name" value="NudC-like_C"/>
</dbReference>
<dbReference type="InterPro" id="IPR000086">
    <property type="entry name" value="NUDIX_hydrolase_dom"/>
</dbReference>
<comment type="cofactor">
    <cofactor evidence="1">
        <name>Mg(2+)</name>
        <dbReference type="ChEBI" id="CHEBI:18420"/>
    </cofactor>
</comment>
<dbReference type="Proteomes" id="UP000245609">
    <property type="component" value="Unassembled WGS sequence"/>
</dbReference>
<reference evidence="11 12" key="1">
    <citation type="journal article" date="2018" name="MBio">
        <title>Comparative Genomics Reveals the Core Gene Toolbox for the Fungus-Insect Symbiosis.</title>
        <authorList>
            <person name="Wang Y."/>
            <person name="Stata M."/>
            <person name="Wang W."/>
            <person name="Stajich J.E."/>
            <person name="White M.M."/>
            <person name="Moncalvo J.M."/>
        </authorList>
    </citation>
    <scope>NUCLEOTIDE SEQUENCE [LARGE SCALE GENOMIC DNA]</scope>
    <source>
        <strain evidence="11 12">SC-DP-2</strain>
    </source>
</reference>
<dbReference type="EMBL" id="MBFS01003900">
    <property type="protein sequence ID" value="PVU84555.1"/>
    <property type="molecule type" value="Genomic_DNA"/>
</dbReference>
<dbReference type="InterPro" id="IPR020084">
    <property type="entry name" value="NUDIX_hydrolase_CS"/>
</dbReference>
<dbReference type="GO" id="GO:0046872">
    <property type="term" value="F:metal ion binding"/>
    <property type="evidence" value="ECO:0007669"/>
    <property type="project" value="UniProtKB-KW"/>
</dbReference>
<evidence type="ECO:0000259" key="10">
    <source>
        <dbReference type="PROSITE" id="PS51462"/>
    </source>
</evidence>
<dbReference type="EC" id="3.6.1.22" evidence="4"/>
<keyword evidence="12" id="KW-1185">Reference proteome</keyword>
<evidence type="ECO:0000256" key="3">
    <source>
        <dbReference type="ARBA" id="ARBA00009595"/>
    </source>
</evidence>
<dbReference type="GO" id="GO:0035529">
    <property type="term" value="F:NADH pyrophosphatase activity"/>
    <property type="evidence" value="ECO:0007669"/>
    <property type="project" value="TreeGrafter"/>
</dbReference>